<evidence type="ECO:0000256" key="1">
    <source>
        <dbReference type="SAM" id="Phobius"/>
    </source>
</evidence>
<feature type="transmembrane region" description="Helical" evidence="1">
    <location>
        <begin position="12"/>
        <end position="29"/>
    </location>
</feature>
<gene>
    <name evidence="2" type="ORF">Vafri_8915</name>
</gene>
<comment type="caution">
    <text evidence="2">The sequence shown here is derived from an EMBL/GenBank/DDBJ whole genome shotgun (WGS) entry which is preliminary data.</text>
</comment>
<dbReference type="Proteomes" id="UP000747399">
    <property type="component" value="Unassembled WGS sequence"/>
</dbReference>
<organism evidence="2 3">
    <name type="scientific">Volvox africanus</name>
    <dbReference type="NCBI Taxonomy" id="51714"/>
    <lineage>
        <taxon>Eukaryota</taxon>
        <taxon>Viridiplantae</taxon>
        <taxon>Chlorophyta</taxon>
        <taxon>core chlorophytes</taxon>
        <taxon>Chlorophyceae</taxon>
        <taxon>CS clade</taxon>
        <taxon>Chlamydomonadales</taxon>
        <taxon>Volvocaceae</taxon>
        <taxon>Volvox</taxon>
    </lineage>
</organism>
<keyword evidence="1" id="KW-0812">Transmembrane</keyword>
<dbReference type="EMBL" id="BNCO01000014">
    <property type="protein sequence ID" value="GIL53266.1"/>
    <property type="molecule type" value="Genomic_DNA"/>
</dbReference>
<evidence type="ECO:0000313" key="2">
    <source>
        <dbReference type="EMBL" id="GIL53266.1"/>
    </source>
</evidence>
<keyword evidence="1" id="KW-1133">Transmembrane helix</keyword>
<keyword evidence="1" id="KW-0472">Membrane</keyword>
<reference evidence="2" key="1">
    <citation type="journal article" date="2021" name="Proc. Natl. Acad. Sci. U.S.A.">
        <title>Three genomes in the algal genus Volvox reveal the fate of a haploid sex-determining region after a transition to homothallism.</title>
        <authorList>
            <person name="Yamamoto K."/>
            <person name="Hamaji T."/>
            <person name="Kawai-Toyooka H."/>
            <person name="Matsuzaki R."/>
            <person name="Takahashi F."/>
            <person name="Nishimura Y."/>
            <person name="Kawachi M."/>
            <person name="Noguchi H."/>
            <person name="Minakuchi Y."/>
            <person name="Umen J.G."/>
            <person name="Toyoda A."/>
            <person name="Nozaki H."/>
        </authorList>
    </citation>
    <scope>NUCLEOTIDE SEQUENCE</scope>
    <source>
        <strain evidence="2">NIES-3780</strain>
    </source>
</reference>
<accession>A0A8J4EZ82</accession>
<keyword evidence="3" id="KW-1185">Reference proteome</keyword>
<feature type="non-terminal residue" evidence="2">
    <location>
        <position position="1"/>
    </location>
</feature>
<evidence type="ECO:0000313" key="3">
    <source>
        <dbReference type="Proteomes" id="UP000747399"/>
    </source>
</evidence>
<protein>
    <submittedName>
        <fullName evidence="2">Uncharacterized protein</fullName>
    </submittedName>
</protein>
<sequence>RKIAPASPRFLAIHIVAVFIYLFFAPIWSSCACRLPRMLNATQPRAGTNRVAMMPMRLSLAARVASSVEASADWAASREAAAPRPIAAGTARLRLGASFFASIWSSCACRLPRMLNATQPRAGTNRVAMMPMRLSLAARVASSVEASADWAASREAAAPRPIAAGTARLSLGSFFAPIWSSCACRLPRILNATQPRAGTNRVAMMPMRLSLAARVASSVEASADWAASRVAAAPRPIAAGTARLRLGASFFASIWSSCACRLPRMLNATQPRAGTNRVAIMPMRLSLAARVASSVEASADWAASREAAAPRPIAAGTARLRLGASFFASIWSSCACRLPRMLNATQPRAGTNRVAMMPMRLSLAARVASSVAAFALPATIHDEATVVKAATVPN</sequence>
<dbReference type="AlphaFoldDB" id="A0A8J4EZ82"/>
<proteinExistence type="predicted"/>
<name>A0A8J4EZ82_9CHLO</name>